<feature type="domain" description="Polymerase beta nucleotidyltransferase" evidence="1">
    <location>
        <begin position="16"/>
        <end position="70"/>
    </location>
</feature>
<name>A0A2M7CHI4_9BACT</name>
<evidence type="ECO:0000313" key="2">
    <source>
        <dbReference type="EMBL" id="PIV25116.1"/>
    </source>
</evidence>
<dbReference type="Proteomes" id="UP000229966">
    <property type="component" value="Unassembled WGS sequence"/>
</dbReference>
<dbReference type="EMBL" id="PEUM01000097">
    <property type="protein sequence ID" value="PIV25116.1"/>
    <property type="molecule type" value="Genomic_DNA"/>
</dbReference>
<proteinExistence type="predicted"/>
<evidence type="ECO:0000313" key="3">
    <source>
        <dbReference type="Proteomes" id="UP000229966"/>
    </source>
</evidence>
<sequence>MQNSKLFNQRMRKAKKWAKIISQNFNVAMVALTGSMATGKANAKSDIDFFIQVASKRIWSARFLIMLKLKLAGELPDRYNRSGKICLNWWADFNAPQKNRVKHIVLFQGTPDQPSQPDVWENFCKLIQIWRLRFEKKHGGSVIKISNHEVCLRHKIDYHTLD</sequence>
<gene>
    <name evidence="2" type="ORF">COS38_03410</name>
</gene>
<dbReference type="SUPFAM" id="SSF81301">
    <property type="entry name" value="Nucleotidyltransferase"/>
    <property type="match status" value="1"/>
</dbReference>
<reference evidence="3" key="1">
    <citation type="submission" date="2017-09" db="EMBL/GenBank/DDBJ databases">
        <title>Depth-based differentiation of microbial function through sediment-hosted aquifers and enrichment of novel symbionts in the deep terrestrial subsurface.</title>
        <authorList>
            <person name="Probst A.J."/>
            <person name="Ladd B."/>
            <person name="Jarett J.K."/>
            <person name="Geller-Mcgrath D.E."/>
            <person name="Sieber C.M.K."/>
            <person name="Emerson J.B."/>
            <person name="Anantharaman K."/>
            <person name="Thomas B.C."/>
            <person name="Malmstrom R."/>
            <person name="Stieglmeier M."/>
            <person name="Klingl A."/>
            <person name="Woyke T."/>
            <person name="Ryan C.M."/>
            <person name="Banfield J.F."/>
        </authorList>
    </citation>
    <scope>NUCLEOTIDE SEQUENCE [LARGE SCALE GENOMIC DNA]</scope>
</reference>
<dbReference type="AlphaFoldDB" id="A0A2M7CHI4"/>
<comment type="caution">
    <text evidence="2">The sequence shown here is derived from an EMBL/GenBank/DDBJ whole genome shotgun (WGS) entry which is preliminary data.</text>
</comment>
<dbReference type="InterPro" id="IPR043519">
    <property type="entry name" value="NT_sf"/>
</dbReference>
<dbReference type="InterPro" id="IPR041633">
    <property type="entry name" value="Polbeta"/>
</dbReference>
<organism evidence="2 3">
    <name type="scientific">Candidatus Berkelbacteria bacterium CG03_land_8_20_14_0_80_40_36</name>
    <dbReference type="NCBI Taxonomy" id="1974509"/>
    <lineage>
        <taxon>Bacteria</taxon>
        <taxon>Candidatus Berkelbacteria</taxon>
    </lineage>
</organism>
<accession>A0A2M7CHI4</accession>
<dbReference type="CDD" id="cd05403">
    <property type="entry name" value="NT_KNTase_like"/>
    <property type="match status" value="1"/>
</dbReference>
<protein>
    <recommendedName>
        <fullName evidence="1">Polymerase beta nucleotidyltransferase domain-containing protein</fullName>
    </recommendedName>
</protein>
<dbReference type="Pfam" id="PF18765">
    <property type="entry name" value="Polbeta"/>
    <property type="match status" value="1"/>
</dbReference>
<evidence type="ECO:0000259" key="1">
    <source>
        <dbReference type="Pfam" id="PF18765"/>
    </source>
</evidence>
<dbReference type="Gene3D" id="3.30.460.10">
    <property type="entry name" value="Beta Polymerase, domain 2"/>
    <property type="match status" value="1"/>
</dbReference>